<dbReference type="EMBL" id="JBHSNF010000001">
    <property type="protein sequence ID" value="MFC5524376.1"/>
    <property type="molecule type" value="Genomic_DNA"/>
</dbReference>
<dbReference type="NCBIfam" id="NF038065">
    <property type="entry name" value="Pr6Pr"/>
    <property type="match status" value="1"/>
</dbReference>
<feature type="transmembrane region" description="Helical" evidence="1">
    <location>
        <begin position="43"/>
        <end position="64"/>
    </location>
</feature>
<dbReference type="InterPro" id="IPR049713">
    <property type="entry name" value="Pr6Pr-like"/>
</dbReference>
<reference evidence="3" key="1">
    <citation type="journal article" date="2019" name="Int. J. Syst. Evol. Microbiol.">
        <title>The Global Catalogue of Microorganisms (GCM) 10K type strain sequencing project: providing services to taxonomists for standard genome sequencing and annotation.</title>
        <authorList>
            <consortium name="The Broad Institute Genomics Platform"/>
            <consortium name="The Broad Institute Genome Sequencing Center for Infectious Disease"/>
            <person name="Wu L."/>
            <person name="Ma J."/>
        </authorList>
    </citation>
    <scope>NUCLEOTIDE SEQUENCE [LARGE SCALE GENOMIC DNA]</scope>
    <source>
        <strain evidence="3">CGMCC 1.16619</strain>
    </source>
</reference>
<evidence type="ECO:0000256" key="1">
    <source>
        <dbReference type="SAM" id="Phobius"/>
    </source>
</evidence>
<evidence type="ECO:0000313" key="2">
    <source>
        <dbReference type="EMBL" id="MFC5524376.1"/>
    </source>
</evidence>
<sequence length="221" mass="24905">MPNRYRHFAAISALLGWLALALQLLLSIQLTVANGQGVLTGVWIYLGYFTVLTNVLVALALTAAAHSRPGSIRRFFRRPDVHTAIAMSIVIVCAIYNLMLRQLWHPHGWQIVADDALHVLMPLLFVLHWWLAVAKSTLRWAQIAYWQSYPAIYFVYALTRGAVNHWYPYPFLDVATLGYLHVLLNACAVLLVFVAVASLLLALGHWQVRREGKAIVVRAQP</sequence>
<feature type="transmembrane region" description="Helical" evidence="1">
    <location>
        <begin position="116"/>
        <end position="134"/>
    </location>
</feature>
<organism evidence="2 3">
    <name type="scientific">Rhodanobacter ginsengisoli</name>
    <dbReference type="NCBI Taxonomy" id="418646"/>
    <lineage>
        <taxon>Bacteria</taxon>
        <taxon>Pseudomonadati</taxon>
        <taxon>Pseudomonadota</taxon>
        <taxon>Gammaproteobacteria</taxon>
        <taxon>Lysobacterales</taxon>
        <taxon>Rhodanobacteraceae</taxon>
        <taxon>Rhodanobacter</taxon>
    </lineage>
</organism>
<dbReference type="Proteomes" id="UP001596114">
    <property type="component" value="Unassembled WGS sequence"/>
</dbReference>
<feature type="transmembrane region" description="Helical" evidence="1">
    <location>
        <begin position="179"/>
        <end position="203"/>
    </location>
</feature>
<accession>A0ABW0QHH4</accession>
<keyword evidence="3" id="KW-1185">Reference proteome</keyword>
<feature type="transmembrane region" description="Helical" evidence="1">
    <location>
        <begin position="146"/>
        <end position="167"/>
    </location>
</feature>
<keyword evidence="1" id="KW-0812">Transmembrane</keyword>
<keyword evidence="1" id="KW-0472">Membrane</keyword>
<evidence type="ECO:0000313" key="3">
    <source>
        <dbReference type="Proteomes" id="UP001596114"/>
    </source>
</evidence>
<comment type="caution">
    <text evidence="2">The sequence shown here is derived from an EMBL/GenBank/DDBJ whole genome shotgun (WGS) entry which is preliminary data.</text>
</comment>
<keyword evidence="1" id="KW-1133">Transmembrane helix</keyword>
<dbReference type="RefSeq" id="WP_377316516.1">
    <property type="nucleotide sequence ID" value="NZ_JBHSNF010000001.1"/>
</dbReference>
<gene>
    <name evidence="2" type="ORF">ACFPPA_01340</name>
</gene>
<proteinExistence type="predicted"/>
<feature type="transmembrane region" description="Helical" evidence="1">
    <location>
        <begin position="84"/>
        <end position="104"/>
    </location>
</feature>
<protein>
    <submittedName>
        <fullName evidence="2">Pr6Pr family membrane protein</fullName>
    </submittedName>
</protein>
<name>A0ABW0QHH4_9GAMM</name>